<name>A0A0F9AR25_9ZZZZ</name>
<protein>
    <recommendedName>
        <fullName evidence="3">Na(+)/H(+) antiporter NhaB</fullName>
    </recommendedName>
</protein>
<feature type="transmembrane region" description="Helical" evidence="1">
    <location>
        <begin position="60"/>
        <end position="78"/>
    </location>
</feature>
<evidence type="ECO:0000313" key="2">
    <source>
        <dbReference type="EMBL" id="KKL12034.1"/>
    </source>
</evidence>
<evidence type="ECO:0000256" key="1">
    <source>
        <dbReference type="SAM" id="Phobius"/>
    </source>
</evidence>
<comment type="caution">
    <text evidence="2">The sequence shown here is derived from an EMBL/GenBank/DDBJ whole genome shotgun (WGS) entry which is preliminary data.</text>
</comment>
<dbReference type="GO" id="GO:0016020">
    <property type="term" value="C:membrane"/>
    <property type="evidence" value="ECO:0007669"/>
    <property type="project" value="InterPro"/>
</dbReference>
<reference evidence="2" key="1">
    <citation type="journal article" date="2015" name="Nature">
        <title>Complex archaea that bridge the gap between prokaryotes and eukaryotes.</title>
        <authorList>
            <person name="Spang A."/>
            <person name="Saw J.H."/>
            <person name="Jorgensen S.L."/>
            <person name="Zaremba-Niedzwiedzka K."/>
            <person name="Martijn J."/>
            <person name="Lind A.E."/>
            <person name="van Eijk R."/>
            <person name="Schleper C."/>
            <person name="Guy L."/>
            <person name="Ettema T.J."/>
        </authorList>
    </citation>
    <scope>NUCLEOTIDE SEQUENCE</scope>
</reference>
<dbReference type="AlphaFoldDB" id="A0A0F9AR25"/>
<keyword evidence="1" id="KW-0472">Membrane</keyword>
<dbReference type="Pfam" id="PF06450">
    <property type="entry name" value="NhaB"/>
    <property type="match status" value="1"/>
</dbReference>
<accession>A0A0F9AR25</accession>
<dbReference type="EMBL" id="LAZR01041421">
    <property type="protein sequence ID" value="KKL12034.1"/>
    <property type="molecule type" value="Genomic_DNA"/>
</dbReference>
<dbReference type="InterPro" id="IPR004671">
    <property type="entry name" value="Na+/H+_antiporter_NhaB"/>
</dbReference>
<proteinExistence type="predicted"/>
<gene>
    <name evidence="2" type="ORF">LCGC14_2539790</name>
</gene>
<keyword evidence="1" id="KW-1133">Transmembrane helix</keyword>
<feature type="non-terminal residue" evidence="2">
    <location>
        <position position="1"/>
    </location>
</feature>
<organism evidence="2">
    <name type="scientific">marine sediment metagenome</name>
    <dbReference type="NCBI Taxonomy" id="412755"/>
    <lineage>
        <taxon>unclassified sequences</taxon>
        <taxon>metagenomes</taxon>
        <taxon>ecological metagenomes</taxon>
    </lineage>
</organism>
<sequence>VLDAGKISREQFDLLTIAINTGTNLPSVATPNGQAAFLFLLTSALAPLLRLSYGRMVIMALPYTIVLSTVGILCVTYAL</sequence>
<dbReference type="GO" id="GO:0015385">
    <property type="term" value="F:sodium:proton antiporter activity"/>
    <property type="evidence" value="ECO:0007669"/>
    <property type="project" value="InterPro"/>
</dbReference>
<evidence type="ECO:0008006" key="3">
    <source>
        <dbReference type="Google" id="ProtNLM"/>
    </source>
</evidence>
<keyword evidence="1" id="KW-0812">Transmembrane</keyword>